<evidence type="ECO:0000259" key="2">
    <source>
        <dbReference type="PROSITE" id="PS50075"/>
    </source>
</evidence>
<keyword evidence="4" id="KW-1185">Reference proteome</keyword>
<proteinExistence type="predicted"/>
<name>A0ABY9X1M7_9BACT</name>
<dbReference type="EMBL" id="CP043494">
    <property type="protein sequence ID" value="WNG49296.1"/>
    <property type="molecule type" value="Genomic_DNA"/>
</dbReference>
<gene>
    <name evidence="3" type="ORF">F0U60_38125</name>
</gene>
<dbReference type="Pfam" id="PF00550">
    <property type="entry name" value="PP-binding"/>
    <property type="match status" value="1"/>
</dbReference>
<dbReference type="Gene3D" id="1.10.1200.10">
    <property type="entry name" value="ACP-like"/>
    <property type="match status" value="1"/>
</dbReference>
<evidence type="ECO:0000256" key="1">
    <source>
        <dbReference type="SAM" id="MobiDB-lite"/>
    </source>
</evidence>
<dbReference type="InterPro" id="IPR009081">
    <property type="entry name" value="PP-bd_ACP"/>
</dbReference>
<dbReference type="PROSITE" id="PS50075">
    <property type="entry name" value="CARRIER"/>
    <property type="match status" value="1"/>
</dbReference>
<dbReference type="InterPro" id="IPR036736">
    <property type="entry name" value="ACP-like_sf"/>
</dbReference>
<feature type="domain" description="Carrier" evidence="2">
    <location>
        <begin position="27"/>
        <end position="107"/>
    </location>
</feature>
<dbReference type="RefSeq" id="WP_395807029.1">
    <property type="nucleotide sequence ID" value="NZ_CP043494.1"/>
</dbReference>
<feature type="compositionally biased region" description="Polar residues" evidence="1">
    <location>
        <begin position="1"/>
        <end position="25"/>
    </location>
</feature>
<feature type="region of interest" description="Disordered" evidence="1">
    <location>
        <begin position="1"/>
        <end position="26"/>
    </location>
</feature>
<evidence type="ECO:0000313" key="4">
    <source>
        <dbReference type="Proteomes" id="UP001611383"/>
    </source>
</evidence>
<dbReference type="Proteomes" id="UP001611383">
    <property type="component" value="Chromosome"/>
</dbReference>
<sequence length="116" mass="12653">MSTPASTATRLETGSQPSPASSQPDTAAIAEQLKKMIAHELDVRIPESQIDLTVPLLEGGLALDSMVLFEFLTLIEKRYGIEFADQHLRPEVFENLTVLAGYVQRELVRAGKSASV</sequence>
<evidence type="ECO:0000313" key="3">
    <source>
        <dbReference type="EMBL" id="WNG49296.1"/>
    </source>
</evidence>
<accession>A0ABY9X1M7</accession>
<organism evidence="3 4">
    <name type="scientific">Archangium minus</name>
    <dbReference type="NCBI Taxonomy" id="83450"/>
    <lineage>
        <taxon>Bacteria</taxon>
        <taxon>Pseudomonadati</taxon>
        <taxon>Myxococcota</taxon>
        <taxon>Myxococcia</taxon>
        <taxon>Myxococcales</taxon>
        <taxon>Cystobacterineae</taxon>
        <taxon>Archangiaceae</taxon>
        <taxon>Archangium</taxon>
    </lineage>
</organism>
<protein>
    <submittedName>
        <fullName evidence="3">Acyl carrier protein</fullName>
    </submittedName>
</protein>
<reference evidence="3 4" key="1">
    <citation type="submission" date="2019-08" db="EMBL/GenBank/DDBJ databases">
        <title>Archangium and Cystobacter genomes.</title>
        <authorList>
            <person name="Chen I.-C.K."/>
            <person name="Wielgoss S."/>
        </authorList>
    </citation>
    <scope>NUCLEOTIDE SEQUENCE [LARGE SCALE GENOMIC DNA]</scope>
    <source>
        <strain evidence="3 4">Cbm 6</strain>
    </source>
</reference>
<dbReference type="SUPFAM" id="SSF47336">
    <property type="entry name" value="ACP-like"/>
    <property type="match status" value="1"/>
</dbReference>